<dbReference type="SMART" id="SM00912">
    <property type="entry name" value="Haemagg_act"/>
    <property type="match status" value="1"/>
</dbReference>
<dbReference type="NCBIfam" id="TIGR01901">
    <property type="entry name" value="adhes_NPXG"/>
    <property type="match status" value="1"/>
</dbReference>
<proteinExistence type="predicted"/>
<gene>
    <name evidence="4" type="ORF">BGP84_01705</name>
</gene>
<dbReference type="InterPro" id="IPR012334">
    <property type="entry name" value="Pectin_lyas_fold"/>
</dbReference>
<feature type="chain" id="PRO_5015651774" evidence="2">
    <location>
        <begin position="32"/>
        <end position="1507"/>
    </location>
</feature>
<name>A0A2S3X8Y6_PSEPU</name>
<dbReference type="InterPro" id="IPR008638">
    <property type="entry name" value="FhaB/CdiA-like_TPS"/>
</dbReference>
<dbReference type="InterPro" id="IPR011050">
    <property type="entry name" value="Pectin_lyase_fold/virulence"/>
</dbReference>
<evidence type="ECO:0000259" key="3">
    <source>
        <dbReference type="SMART" id="SM00912"/>
    </source>
</evidence>
<organism evidence="4 5">
    <name type="scientific">Pseudomonas putida</name>
    <name type="common">Arthrobacter siderocapsulatus</name>
    <dbReference type="NCBI Taxonomy" id="303"/>
    <lineage>
        <taxon>Bacteria</taxon>
        <taxon>Pseudomonadati</taxon>
        <taxon>Pseudomonadota</taxon>
        <taxon>Gammaproteobacteria</taxon>
        <taxon>Pseudomonadales</taxon>
        <taxon>Pseudomonadaceae</taxon>
        <taxon>Pseudomonas</taxon>
    </lineage>
</organism>
<dbReference type="Gene3D" id="2.160.20.10">
    <property type="entry name" value="Single-stranded right-handed beta-helix, Pectin lyase-like"/>
    <property type="match status" value="1"/>
</dbReference>
<comment type="caution">
    <text evidence="4">The sequence shown here is derived from an EMBL/GenBank/DDBJ whole genome shotgun (WGS) entry which is preliminary data.</text>
</comment>
<keyword evidence="2" id="KW-0732">Signal</keyword>
<reference evidence="4 5" key="1">
    <citation type="submission" date="2016-08" db="EMBL/GenBank/DDBJ databases">
        <authorList>
            <person name="Seilhamer J.J."/>
        </authorList>
    </citation>
    <scope>NUCLEOTIDE SEQUENCE [LARGE SCALE GENOMIC DNA]</scope>
    <source>
        <strain evidence="4 5">KH-21-114</strain>
    </source>
</reference>
<protein>
    <submittedName>
        <fullName evidence="4">Filamentous hemagglutinin</fullName>
    </submittedName>
</protein>
<dbReference type="Proteomes" id="UP000237230">
    <property type="component" value="Unassembled WGS sequence"/>
</dbReference>
<feature type="domain" description="Filamentous haemagglutinin FhaB/tRNA nuclease CdiA-like TPS" evidence="3">
    <location>
        <begin position="50"/>
        <end position="170"/>
    </location>
</feature>
<feature type="signal peptide" evidence="2">
    <location>
        <begin position="1"/>
        <end position="31"/>
    </location>
</feature>
<evidence type="ECO:0000313" key="4">
    <source>
        <dbReference type="EMBL" id="POG12021.1"/>
    </source>
</evidence>
<accession>A0A2S3X8Y6</accession>
<dbReference type="OrthoDB" id="2664633at2"/>
<dbReference type="RefSeq" id="WP_103445474.1">
    <property type="nucleotide sequence ID" value="NZ_MINH01000016.1"/>
</dbReference>
<feature type="region of interest" description="Disordered" evidence="1">
    <location>
        <begin position="747"/>
        <end position="766"/>
    </location>
</feature>
<evidence type="ECO:0000313" key="5">
    <source>
        <dbReference type="Proteomes" id="UP000237230"/>
    </source>
</evidence>
<dbReference type="EMBL" id="MINH01000016">
    <property type="protein sequence ID" value="POG12021.1"/>
    <property type="molecule type" value="Genomic_DNA"/>
</dbReference>
<dbReference type="Pfam" id="PF13332">
    <property type="entry name" value="Fil_haemagg_2"/>
    <property type="match status" value="5"/>
</dbReference>
<sequence>MQILSPLPSTRPDTLRWAIFLALLGPSSALAQGGLEAASGPAGTPIINNDHGVPVIDIVPPNASGLSHNQFLDYNVARSGVVLNNALQEGQSQLAGALAANPQFQGQAASTILNEVISRNASLIEGPQEIFGRPADYILANPNGITLNGGSFINTTRAGFVVGTPELQDEQLRQFNTLNARGSLQVLQGGQANAEGALDLIAPKVDQQGLLMAKGDLNLTVGRNRIAHADGQVLEHLPGTPSSIDANLFGAMRAGRIRVVSTAEGTGVRMGSVVKADNGIAIHSAGSLEVSGEADNPAELHSEQGTLLLTAADDLTLSATDGKAKRIEATAGKKLTLDAKTRENISHDRDSWNKKFLFITRETYSRENTTTERQQRGVKLQGSDSITLQSGADMRLVAAEVKAGGDMTLDSGANLDIAAGIDSKQLKEQVRHRKDLWRGDSDTDQYTETARPSTLSAQRMTVNAKDTLKVQGSTLHSRGDMDINAMQVEVGTTALQQRSNDGNYRGDLVSGTFFGNRKGSDTEGQSVAGSSVTADGKLNVHADQVSIKGSTVHGKEDAVLYSEKGALAIEADHGSSRSTERTSDSKLFGLFGSDHESTTRQQQVLVSDVSSSSNLRLASAEELRIQGAKVEAGAHLQVEAKGDLLIGSAQAVNESESRDQQRRLTASARQTQVAEDGKPESRQYAAGVAYEVVTGSEKLRDTTQVASELKGATVGLSSERHLQVNGSKVQAGAGDLDVKARQVTLGATRNERESTTSTSQNGGGLTVTGGIDRLGSLFEGHHNSTVVTERESKAQRSQLQASGNVNLDADELLTEAARVTAGDTLKVTAKRIDNRAVLDTHEREKLRNEWSGSLGASVEYRDLTRPIERLVLGEEAARFQQASPEDAMVAPSVGADMTVEHLKRLENQRRGIAQVSELSGAKVEVKADTIDDQGTGWRANAGQLQIEAQQHTMRAAEHTEEDSVQRLAFGGDLRIDTSSGSDLNARGAGKGGSLDKQTMASTAVPGSLYGQQGIQVQLGSDGQYEGTRMDGGEGEVVIHSAGNLSLPQANDRTEQLTRQLDGNAWAKVGNRPGSTGFDGRGYLDQVQQQTVQTKAHVAQIDAKGEVRLSSAGDLLLEGTRIGSREAKVGDIRLHSDGRLQVKAGNDTQQASGGKLGAGLELAAKMGETKGGGIGGHFSNGTQDESARQAVDAQFTSAGKLTLSSAAREDIALHLEGLQASTEQIGLNASSGGMLIEASSNQEQRNNLDITAGAGFNMTAGTTDTRGLHGRAKVELDKRDNQTWNASNLRAETIDLQSRGDTRIEGASLEARRITGDVDGDLRIASRKDSVDTLTVKGDARLSQEKNPQGYLNAATSLAGPLGGKVKDKAGSALSKADPGFSPTLSLDVSHVQRDSVGQQAVLKGSDGVQLKVGGDAQLVGARLQSAKGAVALDASSVSRETLSGNDYHRDVSVDASNSPVDLGTAIAEMAKGKGAADGENALDLGLLRTSGHNRSEQWVSSVQGKME</sequence>
<dbReference type="GO" id="GO:0003824">
    <property type="term" value="F:catalytic activity"/>
    <property type="evidence" value="ECO:0007669"/>
    <property type="project" value="UniProtKB-ARBA"/>
</dbReference>
<evidence type="ECO:0000256" key="2">
    <source>
        <dbReference type="SAM" id="SignalP"/>
    </source>
</evidence>
<evidence type="ECO:0000256" key="1">
    <source>
        <dbReference type="SAM" id="MobiDB-lite"/>
    </source>
</evidence>
<dbReference type="SUPFAM" id="SSF51126">
    <property type="entry name" value="Pectin lyase-like"/>
    <property type="match status" value="1"/>
</dbReference>
<reference evidence="4 5" key="2">
    <citation type="submission" date="2018-03" db="EMBL/GenBank/DDBJ databases">
        <title>Draft genome of Pseudomonas putida strain KH-21-114.</title>
        <authorList>
            <person name="Yoshizawa S."/>
            <person name="Khan N.H."/>
            <person name="Nishimura M."/>
            <person name="Chiura H.X."/>
            <person name="Ogura Y."/>
            <person name="Hayashi T."/>
            <person name="Kogure K."/>
        </authorList>
    </citation>
    <scope>NUCLEOTIDE SEQUENCE [LARGE SCALE GENOMIC DNA]</scope>
    <source>
        <strain evidence="4 5">KH-21-114</strain>
    </source>
</reference>
<dbReference type="InterPro" id="IPR025157">
    <property type="entry name" value="Hemagglutinin_rpt"/>
</dbReference>
<feature type="region of interest" description="Disordered" evidence="1">
    <location>
        <begin position="975"/>
        <end position="997"/>
    </location>
</feature>
<dbReference type="Pfam" id="PF05860">
    <property type="entry name" value="TPS"/>
    <property type="match status" value="1"/>
</dbReference>